<protein>
    <recommendedName>
        <fullName evidence="7">RRM domain-containing protein</fullName>
    </recommendedName>
</protein>
<keyword evidence="2" id="KW-0677">Repeat</keyword>
<keyword evidence="4" id="KW-0539">Nucleus</keyword>
<feature type="domain" description="RRM" evidence="7">
    <location>
        <begin position="317"/>
        <end position="385"/>
    </location>
</feature>
<feature type="compositionally biased region" description="Basic and acidic residues" evidence="6">
    <location>
        <begin position="1023"/>
        <end position="1033"/>
    </location>
</feature>
<organism evidence="8 9">
    <name type="scientific">Aphanomyces invadans</name>
    <dbReference type="NCBI Taxonomy" id="157072"/>
    <lineage>
        <taxon>Eukaryota</taxon>
        <taxon>Sar</taxon>
        <taxon>Stramenopiles</taxon>
        <taxon>Oomycota</taxon>
        <taxon>Saprolegniomycetes</taxon>
        <taxon>Saprolegniales</taxon>
        <taxon>Verrucalvaceae</taxon>
        <taxon>Aphanomyces</taxon>
    </lineage>
</organism>
<feature type="compositionally biased region" description="Basic residues" evidence="6">
    <location>
        <begin position="198"/>
        <end position="207"/>
    </location>
</feature>
<evidence type="ECO:0000256" key="6">
    <source>
        <dbReference type="SAM" id="MobiDB-lite"/>
    </source>
</evidence>
<gene>
    <name evidence="8" type="ORF">DYB32_009206</name>
</gene>
<dbReference type="PANTHER" id="PTHR48039">
    <property type="entry name" value="RNA-BINDING MOTIF PROTEIN 14B"/>
    <property type="match status" value="1"/>
</dbReference>
<dbReference type="PANTHER" id="PTHR48039:SF5">
    <property type="entry name" value="RNA-BINDING PROTEIN 28"/>
    <property type="match status" value="1"/>
</dbReference>
<evidence type="ECO:0000256" key="2">
    <source>
        <dbReference type="ARBA" id="ARBA00022737"/>
    </source>
</evidence>
<dbReference type="InterPro" id="IPR035979">
    <property type="entry name" value="RBD_domain_sf"/>
</dbReference>
<name>A0A3R6YY30_9STRA</name>
<dbReference type="Proteomes" id="UP000285060">
    <property type="component" value="Unassembled WGS sequence"/>
</dbReference>
<sequence>MTSTIFVRNLAYGTTQQQLEELFGDIGPVKKVSVIKDKGRAKTDMTTRGFAFVKLYGVEQRCMAELTLWRRSVVRWKRTRSSRWKSSTTQITAAENCALVGGTDTFAELFRVQRTMVLLDLAKEKKGPKPLAHQKPPVVDVSATHDISNDIEATPDDADEHATSEKKAKKARSKSDDVQVAQDHVHDTSSVSEVTSKKEKRKAKKQKREADDALATDAAGDAIEVVEEAPAKKEKQKKEAKTAKENVRENTDASLAPTSKKRKLDVQVDDDAAKLEKAPQVAEGHVQSERNARRREHRELLRKMKERQEASATVEEKSVAIYGLGPEVTEKALKIKMKKIGEAINIEWKEDIVNGKTQHVAYVEWANVATKTKALEKLDQHVFKGFTMTARGYLHLPGDKTRLAQKDGVRLIVRNLQFDVKDADLEKVFGKHGPLAEVRVVRMPVDASVVPDAGKGTRACPSRLSKPHTLNSTKLKGREIVVDYAVAKSEYVKAQAAQTDYSAPATEAGEKDAEEGDDEEGDNDEAGGEAPDLDQDENTLEMDDDDDDDIDALLDAKEEEEEDANASTGPKLDTDSQRERTVFIRNLSFQTTEDGLAEAFKTQFGPVEYARVVMDRGSGLSKGKPRDEDCVWENDMVMDAGSSAIGVAFVRFRSKDDADAAIARGSVGIPTVDPTAKKKRDNNVSGGLFNSAMLDGDGIYVDGRLLSVTRAVAKHDADRLTEENSAKRKAVDKRNMYLAYEGTINVNKSELALPKMDIEKRRRAIKEKKEKLKNPLFFISPTRLSVRNVALGVDEKMLKTVFREAAIAGLQEHLVNMNEVKAEYQLKKGLPVKIILCKIVRDTENLKAGEDPRSRGYGFVEFSQHVHALAALRKLNNNPAYTEYSGRGVKPARGTADKDKTRLIVEFALENHGKLKLREKRMNDAKKRRDEELMLRKAQGEVIEKVERKSRGKRQREAKARRANEPAATSVEPAAKKPKTAQAPQAKPQSAINNAKHKKNPAKKVAPAAAGLVSRKERKGSRAKKEEKSFEDMVDSYKKKLFATVEDSESRGRWFD</sequence>
<dbReference type="CDD" id="cd12416">
    <property type="entry name" value="RRM4_RBM28_like"/>
    <property type="match status" value="1"/>
</dbReference>
<proteinExistence type="predicted"/>
<dbReference type="SUPFAM" id="SSF54928">
    <property type="entry name" value="RNA-binding domain, RBD"/>
    <property type="match status" value="4"/>
</dbReference>
<dbReference type="SMART" id="SM00360">
    <property type="entry name" value="RRM"/>
    <property type="match status" value="5"/>
</dbReference>
<dbReference type="InterPro" id="IPR051945">
    <property type="entry name" value="RRM_MRD1_RNA_proc_ribogen"/>
</dbReference>
<evidence type="ECO:0000256" key="4">
    <source>
        <dbReference type="ARBA" id="ARBA00023242"/>
    </source>
</evidence>
<comment type="subcellular location">
    <subcellularLocation>
        <location evidence="1">Nucleus</location>
    </subcellularLocation>
</comment>
<feature type="compositionally biased region" description="Basic and acidic residues" evidence="6">
    <location>
        <begin position="173"/>
        <end position="187"/>
    </location>
</feature>
<feature type="domain" description="RRM" evidence="7">
    <location>
        <begin position="782"/>
        <end position="896"/>
    </location>
</feature>
<dbReference type="InterPro" id="IPR000504">
    <property type="entry name" value="RRM_dom"/>
</dbReference>
<feature type="region of interest" description="Disordered" evidence="6">
    <location>
        <begin position="558"/>
        <end position="577"/>
    </location>
</feature>
<dbReference type="EMBL" id="QUSY01001835">
    <property type="protein sequence ID" value="RHY23424.1"/>
    <property type="molecule type" value="Genomic_DNA"/>
</dbReference>
<evidence type="ECO:0000256" key="5">
    <source>
        <dbReference type="PROSITE-ProRule" id="PRU00176"/>
    </source>
</evidence>
<evidence type="ECO:0000313" key="8">
    <source>
        <dbReference type="EMBL" id="RHY23424.1"/>
    </source>
</evidence>
<feature type="compositionally biased region" description="Basic and acidic residues" evidence="6">
    <location>
        <begin position="229"/>
        <end position="251"/>
    </location>
</feature>
<feature type="compositionally biased region" description="Acidic residues" evidence="6">
    <location>
        <begin position="512"/>
        <end position="548"/>
    </location>
</feature>
<feature type="region of interest" description="Disordered" evidence="6">
    <location>
        <begin position="150"/>
        <end position="265"/>
    </location>
</feature>
<keyword evidence="9" id="KW-1185">Reference proteome</keyword>
<feature type="domain" description="RRM" evidence="7">
    <location>
        <begin position="409"/>
        <end position="487"/>
    </location>
</feature>
<dbReference type="AlphaFoldDB" id="A0A3R6YY30"/>
<dbReference type="GO" id="GO:0005730">
    <property type="term" value="C:nucleolus"/>
    <property type="evidence" value="ECO:0007669"/>
    <property type="project" value="TreeGrafter"/>
</dbReference>
<reference evidence="8 9" key="1">
    <citation type="submission" date="2018-08" db="EMBL/GenBank/DDBJ databases">
        <title>Aphanomyces genome sequencing and annotation.</title>
        <authorList>
            <person name="Minardi D."/>
            <person name="Oidtmann B."/>
            <person name="Van Der Giezen M."/>
            <person name="Studholme D.J."/>
        </authorList>
    </citation>
    <scope>NUCLEOTIDE SEQUENCE [LARGE SCALE GENOMIC DNA]</scope>
    <source>
        <strain evidence="8 9">NJM0002</strain>
    </source>
</reference>
<dbReference type="GO" id="GO:0003729">
    <property type="term" value="F:mRNA binding"/>
    <property type="evidence" value="ECO:0007669"/>
    <property type="project" value="TreeGrafter"/>
</dbReference>
<dbReference type="CDD" id="cd00590">
    <property type="entry name" value="RRM_SF"/>
    <property type="match status" value="1"/>
</dbReference>
<comment type="caution">
    <text evidence="8">The sequence shown here is derived from an EMBL/GenBank/DDBJ whole genome shotgun (WGS) entry which is preliminary data.</text>
</comment>
<feature type="domain" description="RRM" evidence="7">
    <location>
        <begin position="3"/>
        <end position="55"/>
    </location>
</feature>
<dbReference type="PROSITE" id="PS50102">
    <property type="entry name" value="RRM"/>
    <property type="match status" value="5"/>
</dbReference>
<dbReference type="VEuPathDB" id="FungiDB:H310_12604"/>
<evidence type="ECO:0000256" key="1">
    <source>
        <dbReference type="ARBA" id="ARBA00004123"/>
    </source>
</evidence>
<dbReference type="Gene3D" id="3.30.70.330">
    <property type="match status" value="5"/>
</dbReference>
<evidence type="ECO:0000313" key="9">
    <source>
        <dbReference type="Proteomes" id="UP000285060"/>
    </source>
</evidence>
<evidence type="ECO:0000259" key="7">
    <source>
        <dbReference type="PROSITE" id="PS50102"/>
    </source>
</evidence>
<feature type="region of interest" description="Disordered" evidence="6">
    <location>
        <begin position="494"/>
        <end position="548"/>
    </location>
</feature>
<feature type="domain" description="RRM" evidence="7">
    <location>
        <begin position="580"/>
        <end position="713"/>
    </location>
</feature>
<feature type="compositionally biased region" description="Basic and acidic residues" evidence="6">
    <location>
        <begin position="944"/>
        <end position="964"/>
    </location>
</feature>
<accession>A0A3R6YY30</accession>
<feature type="region of interest" description="Disordered" evidence="6">
    <location>
        <begin position="944"/>
        <end position="1033"/>
    </location>
</feature>
<dbReference type="Pfam" id="PF00076">
    <property type="entry name" value="RRM_1"/>
    <property type="match status" value="3"/>
</dbReference>
<dbReference type="InterPro" id="IPR012677">
    <property type="entry name" value="Nucleotide-bd_a/b_plait_sf"/>
</dbReference>
<feature type="compositionally biased region" description="Low complexity" evidence="6">
    <location>
        <begin position="980"/>
        <end position="994"/>
    </location>
</feature>
<evidence type="ECO:0000256" key="3">
    <source>
        <dbReference type="ARBA" id="ARBA00022884"/>
    </source>
</evidence>
<keyword evidence="3 5" id="KW-0694">RNA-binding</keyword>
<feature type="compositionally biased region" description="Low complexity" evidence="6">
    <location>
        <begin position="213"/>
        <end position="222"/>
    </location>
</feature>